<sequence length="148" mass="15970">MAYSGSTRVAAPLLLLGVHSGAADPILEEPSGDIFGPRLSPGPHRIADRHGTCHEALWLDAVCRRQRSPRGLSRTTWGNLIAVLGQRRSYLGSVADCADTMDGVHQTTFPTEMFYVLCRGKQSGLNSPHDECRLPPSSSGCSKSHRSS</sequence>
<feature type="region of interest" description="Disordered" evidence="1">
    <location>
        <begin position="126"/>
        <end position="148"/>
    </location>
</feature>
<feature type="chain" id="PRO_5043640417" description="Secreted protein" evidence="2">
    <location>
        <begin position="24"/>
        <end position="148"/>
    </location>
</feature>
<name>A0AAV2JFF6_KNICA</name>
<organism evidence="3 4">
    <name type="scientific">Knipowitschia caucasica</name>
    <name type="common">Caucasian dwarf goby</name>
    <name type="synonym">Pomatoschistus caucasicus</name>
    <dbReference type="NCBI Taxonomy" id="637954"/>
    <lineage>
        <taxon>Eukaryota</taxon>
        <taxon>Metazoa</taxon>
        <taxon>Chordata</taxon>
        <taxon>Craniata</taxon>
        <taxon>Vertebrata</taxon>
        <taxon>Euteleostomi</taxon>
        <taxon>Actinopterygii</taxon>
        <taxon>Neopterygii</taxon>
        <taxon>Teleostei</taxon>
        <taxon>Neoteleostei</taxon>
        <taxon>Acanthomorphata</taxon>
        <taxon>Gobiaria</taxon>
        <taxon>Gobiiformes</taxon>
        <taxon>Gobioidei</taxon>
        <taxon>Gobiidae</taxon>
        <taxon>Gobiinae</taxon>
        <taxon>Knipowitschia</taxon>
    </lineage>
</organism>
<feature type="signal peptide" evidence="2">
    <location>
        <begin position="1"/>
        <end position="23"/>
    </location>
</feature>
<dbReference type="Proteomes" id="UP001497482">
    <property type="component" value="Chromosome 12"/>
</dbReference>
<evidence type="ECO:0000256" key="1">
    <source>
        <dbReference type="SAM" id="MobiDB-lite"/>
    </source>
</evidence>
<evidence type="ECO:0000256" key="2">
    <source>
        <dbReference type="SAM" id="SignalP"/>
    </source>
</evidence>
<reference evidence="3 4" key="1">
    <citation type="submission" date="2024-04" db="EMBL/GenBank/DDBJ databases">
        <authorList>
            <person name="Waldvogel A.-M."/>
            <person name="Schoenle A."/>
        </authorList>
    </citation>
    <scope>NUCLEOTIDE SEQUENCE [LARGE SCALE GENOMIC DNA]</scope>
</reference>
<accession>A0AAV2JFF6</accession>
<dbReference type="AlphaFoldDB" id="A0AAV2JFF6"/>
<evidence type="ECO:0000313" key="3">
    <source>
        <dbReference type="EMBL" id="CAL1574883.1"/>
    </source>
</evidence>
<evidence type="ECO:0000313" key="4">
    <source>
        <dbReference type="Proteomes" id="UP001497482"/>
    </source>
</evidence>
<protein>
    <recommendedName>
        <fullName evidence="5">Secreted protein</fullName>
    </recommendedName>
</protein>
<proteinExistence type="predicted"/>
<keyword evidence="4" id="KW-1185">Reference proteome</keyword>
<evidence type="ECO:0008006" key="5">
    <source>
        <dbReference type="Google" id="ProtNLM"/>
    </source>
</evidence>
<gene>
    <name evidence="3" type="ORF">KC01_LOCUS6555</name>
</gene>
<keyword evidence="2" id="KW-0732">Signal</keyword>
<dbReference type="EMBL" id="OZ035834">
    <property type="protein sequence ID" value="CAL1574883.1"/>
    <property type="molecule type" value="Genomic_DNA"/>
</dbReference>